<dbReference type="AlphaFoldDB" id="A0AAP8MF51"/>
<protein>
    <recommendedName>
        <fullName evidence="5">Translocation and assembly module TamB C-terminal domain-containing protein</fullName>
    </recommendedName>
</protein>
<keyword evidence="3" id="KW-1133">Transmembrane helix</keyword>
<comment type="subcellular location">
    <subcellularLocation>
        <location evidence="1">Membrane</location>
        <topology evidence="1">Single-pass membrane protein</topology>
    </subcellularLocation>
</comment>
<proteinExistence type="predicted"/>
<evidence type="ECO:0000313" key="6">
    <source>
        <dbReference type="EMBL" id="PLW86708.1"/>
    </source>
</evidence>
<dbReference type="GO" id="GO:0005886">
    <property type="term" value="C:plasma membrane"/>
    <property type="evidence" value="ECO:0007669"/>
    <property type="project" value="InterPro"/>
</dbReference>
<evidence type="ECO:0000256" key="2">
    <source>
        <dbReference type="ARBA" id="ARBA00022692"/>
    </source>
</evidence>
<sequence length="1180" mass="125208">MRAVYATLALLAAMLLVLWLLLFSDAGTRRLIAWAEGIAPVQFEYTSGSLFGQLRLARAELSLEAVDISLSGVTLSLEPGCLWVSEVCFDLAMERGRVAWQGGDWQHQDARLSGTARRDAISIARVELVQGELTLDTADEPGEEAFVPPELVLPLALEIDSLSAQRIDLNINAARISLTDASLAGRWSGADVSLVQLSVSSPELGGLRASGTAQLADGWPLSLDGNIVSDSAALEPIAGERDISFNAVGPIDDLHLAMSSPGEPDAKATAQIDLTQPQLPYAAQWTLTWAEPMPLGNQVAALAATDLAVAGPVSGTVQGAVLGEHRADFSATLQGEGYSGLAVSGRLQWLAPELQISDVYFRDSGTDSELLLSGVAHAEIPWRVEGELHSAGFALPVSLAPGRLNGRLQFTAAGDETVWSVQVADMALDGEVAALPAHLEGAAGVSSEGALLPGSLTAVVNGAALDAQITKDEVRIEVSVDDLARWLPEGRGQLALSAEGGTKLTALKINGKATGLAYNDLKIGQADLRGEYDLPGAHFRVDLKAADIGTAERRFGAHLTTGGSVAAHQARVRLDGAVAGDLRLQGTFVEGQWRGTLAPAQLETAAGPWQLRDPVTLAYSAAEQEFSASPNCWYHSHFEVCAEQLIVGERGDVALAMAGNIRALEAALPPGMRLRGQVQGRATARWQPGQALQVEGLLSGENLQVVRRYGMGEQVRAHYEKIALHAKRQDSGELLLSGLVRRDGRDVVLLEGSLPSDQADAMQLGVKVDALNMTSFSPWFPQLSSLEGRLSGTAELAGPVTSPLVSADLSLVDGRVLMVTNPTELSDLALQLMLREGEGDIRGEAILGGGDVEFQGPLTVQPELTLQLAVTGGRHQVLMPPASELLVSETLEIGYAQRQLSISGEVMVHEGVLRHEQLPAGSVAISNDVVIVDAQGNALLNESPIAVDADVWVRVRDRFRVEGEAVQAVLGGDLKLVQTPTTPLQVFGTLNLLGGELRAYQQRLSIQRGTIAFSGPPENPELDIGAEREIRVDDVTVGARLTGTLDDAELEVYSNPVMSQSEAMSYLVRGRGLDAGAGADGTALALAVGADVVNRSGIVNELNRMPLISDVAFGTSGSEDDTAATVSGYIGNRIYVSYGVGIYEPINVFTARLYLQSRLWLEVVSRLESSVDLYYSFDIR</sequence>
<name>A0AAP8MF51_9GAMM</name>
<evidence type="ECO:0000313" key="7">
    <source>
        <dbReference type="Proteomes" id="UP000235162"/>
    </source>
</evidence>
<keyword evidence="4" id="KW-0472">Membrane</keyword>
<dbReference type="PANTHER" id="PTHR36985">
    <property type="entry name" value="TRANSLOCATION AND ASSEMBLY MODULE SUBUNIT TAMB"/>
    <property type="match status" value="1"/>
</dbReference>
<keyword evidence="7" id="KW-1185">Reference proteome</keyword>
<organism evidence="6 7">
    <name type="scientific">Halioglobus japonicus</name>
    <dbReference type="NCBI Taxonomy" id="930805"/>
    <lineage>
        <taxon>Bacteria</taxon>
        <taxon>Pseudomonadati</taxon>
        <taxon>Pseudomonadota</taxon>
        <taxon>Gammaproteobacteria</taxon>
        <taxon>Cellvibrionales</taxon>
        <taxon>Halieaceae</taxon>
        <taxon>Halioglobus</taxon>
    </lineage>
</organism>
<dbReference type="GO" id="GO:0097347">
    <property type="term" value="C:TAM protein secretion complex"/>
    <property type="evidence" value="ECO:0007669"/>
    <property type="project" value="TreeGrafter"/>
</dbReference>
<comment type="caution">
    <text evidence="6">The sequence shown here is derived from an EMBL/GenBank/DDBJ whole genome shotgun (WGS) entry which is preliminary data.</text>
</comment>
<keyword evidence="2" id="KW-0812">Transmembrane</keyword>
<evidence type="ECO:0000259" key="5">
    <source>
        <dbReference type="Pfam" id="PF04357"/>
    </source>
</evidence>
<dbReference type="GO" id="GO:0009306">
    <property type="term" value="P:protein secretion"/>
    <property type="evidence" value="ECO:0007669"/>
    <property type="project" value="InterPro"/>
</dbReference>
<dbReference type="InterPro" id="IPR007452">
    <property type="entry name" value="TamB_C"/>
</dbReference>
<dbReference type="PANTHER" id="PTHR36985:SF1">
    <property type="entry name" value="TRANSLOCATION AND ASSEMBLY MODULE SUBUNIT TAMB"/>
    <property type="match status" value="1"/>
</dbReference>
<evidence type="ECO:0000256" key="4">
    <source>
        <dbReference type="ARBA" id="ARBA00023136"/>
    </source>
</evidence>
<dbReference type="Pfam" id="PF04357">
    <property type="entry name" value="TamB"/>
    <property type="match status" value="1"/>
</dbReference>
<reference evidence="6 7" key="1">
    <citation type="submission" date="2018-01" db="EMBL/GenBank/DDBJ databases">
        <title>The draft genome sequence of Halioglobus japonicus S1-36.</title>
        <authorList>
            <person name="Du Z.-J."/>
            <person name="Shi M.-J."/>
        </authorList>
    </citation>
    <scope>NUCLEOTIDE SEQUENCE [LARGE SCALE GENOMIC DNA]</scope>
    <source>
        <strain evidence="6 7">S1-36</strain>
    </source>
</reference>
<gene>
    <name evidence="6" type="ORF">C0029_09975</name>
</gene>
<evidence type="ECO:0000256" key="3">
    <source>
        <dbReference type="ARBA" id="ARBA00022989"/>
    </source>
</evidence>
<accession>A0AAP8MF51</accession>
<dbReference type="Proteomes" id="UP000235162">
    <property type="component" value="Unassembled WGS sequence"/>
</dbReference>
<feature type="domain" description="Translocation and assembly module TamB C-terminal" evidence="5">
    <location>
        <begin position="847"/>
        <end position="1178"/>
    </location>
</feature>
<evidence type="ECO:0000256" key="1">
    <source>
        <dbReference type="ARBA" id="ARBA00004167"/>
    </source>
</evidence>
<dbReference type="EMBL" id="PKUR01000002">
    <property type="protein sequence ID" value="PLW86708.1"/>
    <property type="molecule type" value="Genomic_DNA"/>
</dbReference>
<dbReference type="RefSeq" id="WP_102106263.1">
    <property type="nucleotide sequence ID" value="NZ_BMYL01000002.1"/>
</dbReference>